<gene>
    <name evidence="1" type="ORF">EV420DRAFT_1645011</name>
</gene>
<dbReference type="RefSeq" id="XP_060328545.1">
    <property type="nucleotide sequence ID" value="XM_060477724.1"/>
</dbReference>
<dbReference type="EMBL" id="JAUEPS010000027">
    <property type="protein sequence ID" value="KAK0454157.1"/>
    <property type="molecule type" value="Genomic_DNA"/>
</dbReference>
<accession>A0AA39N164</accession>
<evidence type="ECO:0000313" key="1">
    <source>
        <dbReference type="EMBL" id="KAK0454157.1"/>
    </source>
</evidence>
<dbReference type="AlphaFoldDB" id="A0AA39N164"/>
<dbReference type="Proteomes" id="UP001175211">
    <property type="component" value="Unassembled WGS sequence"/>
</dbReference>
<comment type="caution">
    <text evidence="1">The sequence shown here is derived from an EMBL/GenBank/DDBJ whole genome shotgun (WGS) entry which is preliminary data.</text>
</comment>
<reference evidence="1" key="1">
    <citation type="submission" date="2023-06" db="EMBL/GenBank/DDBJ databases">
        <authorList>
            <consortium name="Lawrence Berkeley National Laboratory"/>
            <person name="Ahrendt S."/>
            <person name="Sahu N."/>
            <person name="Indic B."/>
            <person name="Wong-Bajracharya J."/>
            <person name="Merenyi Z."/>
            <person name="Ke H.-M."/>
            <person name="Monk M."/>
            <person name="Kocsube S."/>
            <person name="Drula E."/>
            <person name="Lipzen A."/>
            <person name="Balint B."/>
            <person name="Henrissat B."/>
            <person name="Andreopoulos B."/>
            <person name="Martin F.M."/>
            <person name="Harder C.B."/>
            <person name="Rigling D."/>
            <person name="Ford K.L."/>
            <person name="Foster G.D."/>
            <person name="Pangilinan J."/>
            <person name="Papanicolaou A."/>
            <person name="Barry K."/>
            <person name="LaButti K."/>
            <person name="Viragh M."/>
            <person name="Koriabine M."/>
            <person name="Yan M."/>
            <person name="Riley R."/>
            <person name="Champramary S."/>
            <person name="Plett K.L."/>
            <person name="Tsai I.J."/>
            <person name="Slot J."/>
            <person name="Sipos G."/>
            <person name="Plett J."/>
            <person name="Nagy L.G."/>
            <person name="Grigoriev I.V."/>
        </authorList>
    </citation>
    <scope>NUCLEOTIDE SEQUENCE</scope>
    <source>
        <strain evidence="1">CCBAS 213</strain>
    </source>
</reference>
<evidence type="ECO:0000313" key="2">
    <source>
        <dbReference type="Proteomes" id="UP001175211"/>
    </source>
</evidence>
<organism evidence="1 2">
    <name type="scientific">Armillaria tabescens</name>
    <name type="common">Ringless honey mushroom</name>
    <name type="synonym">Agaricus tabescens</name>
    <dbReference type="NCBI Taxonomy" id="1929756"/>
    <lineage>
        <taxon>Eukaryota</taxon>
        <taxon>Fungi</taxon>
        <taxon>Dikarya</taxon>
        <taxon>Basidiomycota</taxon>
        <taxon>Agaricomycotina</taxon>
        <taxon>Agaricomycetes</taxon>
        <taxon>Agaricomycetidae</taxon>
        <taxon>Agaricales</taxon>
        <taxon>Marasmiineae</taxon>
        <taxon>Physalacriaceae</taxon>
        <taxon>Desarmillaria</taxon>
    </lineage>
</organism>
<name>A0AA39N164_ARMTA</name>
<proteinExistence type="predicted"/>
<protein>
    <submittedName>
        <fullName evidence="1">Uncharacterized protein</fullName>
    </submittedName>
</protein>
<sequence>MTENLIGTRVWYLFWEAECSITLTTHVSQGPIVPFDPSSRKFKSKNSLGIGIAHTMAYLDDALLALGLLVEARTSFIIYWLPSISKHEYILLKFLPQNSYQQAASLEIEHKPDIVTTVFMLFKRVCEDEFDEWDEAHLRISDGVAFWRGIVGVNEVKMGDEGLFKVLEWGGMEVHP</sequence>
<dbReference type="GeneID" id="85361272"/>
<keyword evidence="2" id="KW-1185">Reference proteome</keyword>